<organism evidence="1 2">
    <name type="scientific">Pedococcus bigeumensis</name>
    <dbReference type="NCBI Taxonomy" id="433644"/>
    <lineage>
        <taxon>Bacteria</taxon>
        <taxon>Bacillati</taxon>
        <taxon>Actinomycetota</taxon>
        <taxon>Actinomycetes</taxon>
        <taxon>Micrococcales</taxon>
        <taxon>Intrasporangiaceae</taxon>
        <taxon>Pedococcus</taxon>
    </lineage>
</organism>
<evidence type="ECO:0000313" key="1">
    <source>
        <dbReference type="EMBL" id="TPG15960.1"/>
    </source>
</evidence>
<proteinExistence type="predicted"/>
<sequence>MAAREHESFPDALRAAITASGRSLESLRRRLEERGTPVSIATLSYWQSGRSHPQRSASLRAILHLEELLQVPHGHLLDRIGPRRKPFLPHDELTATRLPIDHPEAERALAELGFGSLHDVVDVTIHDTLDVDHEGVARVRTIRNVVRAAKAGAQRLPALLTLDVPSGESAQFQAVSGCSVGREVSRPTIGVFAAELVLDRPLRLGETAAAEHRVMLPRDLGSNQCIEYYLLREVTELVIWVRFSPERLPARVESYSDLAGTKASSPIRLTGATSVQHVLHRVGPGVVGIRWIW</sequence>
<dbReference type="AlphaFoldDB" id="A0A502CTW2"/>
<gene>
    <name evidence="1" type="ORF">EAH86_11970</name>
</gene>
<protein>
    <submittedName>
        <fullName evidence="1">Uncharacterized protein</fullName>
    </submittedName>
</protein>
<reference evidence="1 2" key="1">
    <citation type="journal article" date="2019" name="Environ. Microbiol.">
        <title>Species interactions and distinct microbial communities in high Arctic permafrost affected cryosols are associated with the CH4 and CO2 gas fluxes.</title>
        <authorList>
            <person name="Altshuler I."/>
            <person name="Hamel J."/>
            <person name="Turney S."/>
            <person name="Magnuson E."/>
            <person name="Levesque R."/>
            <person name="Greer C."/>
            <person name="Whyte L.G."/>
        </authorList>
    </citation>
    <scope>NUCLEOTIDE SEQUENCE [LARGE SCALE GENOMIC DNA]</scope>
    <source>
        <strain evidence="1 2">S9.3A</strain>
    </source>
</reference>
<name>A0A502CTW2_9MICO</name>
<dbReference type="Proteomes" id="UP000317722">
    <property type="component" value="Unassembled WGS sequence"/>
</dbReference>
<comment type="caution">
    <text evidence="1">The sequence shown here is derived from an EMBL/GenBank/DDBJ whole genome shotgun (WGS) entry which is preliminary data.</text>
</comment>
<evidence type="ECO:0000313" key="2">
    <source>
        <dbReference type="Proteomes" id="UP000317722"/>
    </source>
</evidence>
<keyword evidence="2" id="KW-1185">Reference proteome</keyword>
<dbReference type="EMBL" id="RCZM01000004">
    <property type="protein sequence ID" value="TPG15960.1"/>
    <property type="molecule type" value="Genomic_DNA"/>
</dbReference>
<accession>A0A502CTW2</accession>